<accession>A0A540VMS8</accession>
<evidence type="ECO:0000313" key="2">
    <source>
        <dbReference type="EMBL" id="TQE98077.1"/>
    </source>
</evidence>
<sequence>MKRELPEDQSGERHVLDRIYIAGDPHGRFDPLNAAAADRPAAMLMLGDFDLDTALEVAVADARRKCDLWWIHGNHDVDRPAYYRNLFESSLRERWFSARVIEIGGVRIAGLGGVFQARIWHPRNAGGRPRYLTRSEYLAAVPSHERWLGGLPRKSRAAIFWEDYEALWQQQVDVLVTHEAPGCHPYGFAVLDELAEAMGAHTIIHGHHHVTYTYHYRNRPVTVHGVGLAGVRTATGRVVAPGLDEERGTFELERQLPLRDGRPAGELLTINHLMPHAAGSGMRASSTT</sequence>
<dbReference type="Pfam" id="PF00149">
    <property type="entry name" value="Metallophos"/>
    <property type="match status" value="1"/>
</dbReference>
<name>A0A540VMS8_9GAMM</name>
<protein>
    <submittedName>
        <fullName evidence="2">Metallophosphoesterase</fullName>
    </submittedName>
</protein>
<comment type="caution">
    <text evidence="2">The sequence shown here is derived from an EMBL/GenBank/DDBJ whole genome shotgun (WGS) entry which is preliminary data.</text>
</comment>
<dbReference type="AlphaFoldDB" id="A0A540VMS8"/>
<dbReference type="GO" id="GO:0016787">
    <property type="term" value="F:hydrolase activity"/>
    <property type="evidence" value="ECO:0007669"/>
    <property type="project" value="InterPro"/>
</dbReference>
<dbReference type="SUPFAM" id="SSF56300">
    <property type="entry name" value="Metallo-dependent phosphatases"/>
    <property type="match status" value="1"/>
</dbReference>
<dbReference type="EMBL" id="VIFK01000287">
    <property type="protein sequence ID" value="TQE98077.1"/>
    <property type="molecule type" value="Genomic_DNA"/>
</dbReference>
<dbReference type="InterPro" id="IPR029052">
    <property type="entry name" value="Metallo-depent_PP-like"/>
</dbReference>
<gene>
    <name evidence="2" type="ORF">FKY71_15720</name>
</gene>
<reference evidence="2 3" key="1">
    <citation type="submission" date="2019-06" db="EMBL/GenBank/DDBJ databases">
        <title>Metagenome assembled Genome of Spiribacter salinus SL48-SHIP from the microbial mat of Salt Lake 48 (Novosibirsk region, Russia).</title>
        <authorList>
            <person name="Shipova A."/>
            <person name="Rozanov A.S."/>
            <person name="Bryanskaya A.V."/>
            <person name="Peltek S.E."/>
        </authorList>
    </citation>
    <scope>NUCLEOTIDE SEQUENCE [LARGE SCALE GENOMIC DNA]</scope>
    <source>
        <strain evidence="2">SL48-SHIP-2</strain>
    </source>
</reference>
<dbReference type="Proteomes" id="UP000315400">
    <property type="component" value="Unassembled WGS sequence"/>
</dbReference>
<dbReference type="InterPro" id="IPR004843">
    <property type="entry name" value="Calcineurin-like_PHP"/>
</dbReference>
<feature type="domain" description="Calcineurin-like phosphoesterase" evidence="1">
    <location>
        <begin position="18"/>
        <end position="210"/>
    </location>
</feature>
<evidence type="ECO:0000313" key="3">
    <source>
        <dbReference type="Proteomes" id="UP000315400"/>
    </source>
</evidence>
<proteinExistence type="predicted"/>
<evidence type="ECO:0000259" key="1">
    <source>
        <dbReference type="Pfam" id="PF00149"/>
    </source>
</evidence>
<dbReference type="Gene3D" id="3.60.21.10">
    <property type="match status" value="1"/>
</dbReference>
<organism evidence="2 3">
    <name type="scientific">Spiribacter salinus</name>
    <dbReference type="NCBI Taxonomy" id="1335746"/>
    <lineage>
        <taxon>Bacteria</taxon>
        <taxon>Pseudomonadati</taxon>
        <taxon>Pseudomonadota</taxon>
        <taxon>Gammaproteobacteria</taxon>
        <taxon>Chromatiales</taxon>
        <taxon>Ectothiorhodospiraceae</taxon>
        <taxon>Spiribacter</taxon>
    </lineage>
</organism>